<dbReference type="EMBL" id="JMSN01000169">
    <property type="protein sequence ID" value="KDN36417.1"/>
    <property type="molecule type" value="Genomic_DNA"/>
</dbReference>
<dbReference type="Proteomes" id="UP000027361">
    <property type="component" value="Unassembled WGS sequence"/>
</dbReference>
<feature type="region of interest" description="Disordered" evidence="7">
    <location>
        <begin position="71"/>
        <end position="92"/>
    </location>
</feature>
<comment type="subcellular location">
    <subcellularLocation>
        <location evidence="1">Mitochondrion inner membrane</location>
        <topology evidence="1">Peripheral membrane protein</topology>
        <orientation evidence="1">Matrix side</orientation>
    </subcellularLocation>
</comment>
<dbReference type="AlphaFoldDB" id="A0A066V3Y5"/>
<evidence type="ECO:0000256" key="5">
    <source>
        <dbReference type="ARBA" id="ARBA00023128"/>
    </source>
</evidence>
<gene>
    <name evidence="8" type="ORF">K437DRAFT_260121</name>
</gene>
<dbReference type="HOGENOM" id="CLU_1023722_0_0_1"/>
<dbReference type="PANTHER" id="PTHR31107">
    <property type="entry name" value="APOPTOGENIC PROTEIN 1, MITOCHONDRIAL"/>
    <property type="match status" value="1"/>
</dbReference>
<dbReference type="PANTHER" id="PTHR31107:SF2">
    <property type="entry name" value="CYTOCHROME C OXIDASE ASSEMBLY FACTOR 8"/>
    <property type="match status" value="1"/>
</dbReference>
<feature type="compositionally biased region" description="Low complexity" evidence="7">
    <location>
        <begin position="170"/>
        <end position="182"/>
    </location>
</feature>
<name>A0A066V3Y5_TILAU</name>
<dbReference type="RefSeq" id="XP_013240042.1">
    <property type="nucleotide sequence ID" value="XM_013384588.1"/>
</dbReference>
<feature type="region of interest" description="Disordered" evidence="7">
    <location>
        <begin position="170"/>
        <end position="189"/>
    </location>
</feature>
<evidence type="ECO:0000256" key="1">
    <source>
        <dbReference type="ARBA" id="ARBA00004443"/>
    </source>
</evidence>
<dbReference type="GeneID" id="25265460"/>
<dbReference type="GO" id="GO:0005743">
    <property type="term" value="C:mitochondrial inner membrane"/>
    <property type="evidence" value="ECO:0007669"/>
    <property type="project" value="UniProtKB-SubCell"/>
</dbReference>
<keyword evidence="6" id="KW-0472">Membrane</keyword>
<evidence type="ECO:0000256" key="7">
    <source>
        <dbReference type="SAM" id="MobiDB-lite"/>
    </source>
</evidence>
<sequence length="272" mass="30122">MVGPPDLISNLRPVKYGSAFEEEESAGPSIDRPAAVDARQRLQDSQFRPLATHPYSLSEFSSFASKTTSSLSKPQVFTSGPNGTASRIGTRRPHSQYFHRLLERLETAELEHKLRKIRQDAFHQRFWTDNNLRFQCSLKEYQFQLEAPETVASRSHGAEHLDPTLLTASATVTSPSSAESSSGGDAISQTLSKGSSSLVIASVTQKQQQLKSDGLAPFYTAWLSANSSRHKAYNRALVKGLFQGLGPAMRYESLRWWASAVRRMEKAMGRGS</sequence>
<dbReference type="OrthoDB" id="6246201at2759"/>
<dbReference type="InParanoid" id="A0A066V3Y5"/>
<reference evidence="8 9" key="1">
    <citation type="submission" date="2014-05" db="EMBL/GenBank/DDBJ databases">
        <title>Draft genome sequence of a rare smut relative, Tilletiaria anomala UBC 951.</title>
        <authorList>
            <consortium name="DOE Joint Genome Institute"/>
            <person name="Toome M."/>
            <person name="Kuo A."/>
            <person name="Henrissat B."/>
            <person name="Lipzen A."/>
            <person name="Tritt A."/>
            <person name="Yoshinaga Y."/>
            <person name="Zane M."/>
            <person name="Barry K."/>
            <person name="Grigoriev I.V."/>
            <person name="Spatafora J.W."/>
            <person name="Aimea M.C."/>
        </authorList>
    </citation>
    <scope>NUCLEOTIDE SEQUENCE [LARGE SCALE GENOMIC DNA]</scope>
    <source>
        <strain evidence="8 9">UBC 951</strain>
    </source>
</reference>
<evidence type="ECO:0000313" key="9">
    <source>
        <dbReference type="Proteomes" id="UP000027361"/>
    </source>
</evidence>
<evidence type="ECO:0000256" key="2">
    <source>
        <dbReference type="ARBA" id="ARBA00005453"/>
    </source>
</evidence>
<evidence type="ECO:0000256" key="4">
    <source>
        <dbReference type="ARBA" id="ARBA00022946"/>
    </source>
</evidence>
<evidence type="ECO:0000256" key="3">
    <source>
        <dbReference type="ARBA" id="ARBA00022792"/>
    </source>
</evidence>
<comment type="caution">
    <text evidence="8">The sequence shown here is derived from an EMBL/GenBank/DDBJ whole genome shotgun (WGS) entry which is preliminary data.</text>
</comment>
<keyword evidence="9" id="KW-1185">Reference proteome</keyword>
<keyword evidence="4" id="KW-0809">Transit peptide</keyword>
<dbReference type="InterPro" id="IPR018796">
    <property type="entry name" value="COA8"/>
</dbReference>
<organism evidence="8 9">
    <name type="scientific">Tilletiaria anomala (strain ATCC 24038 / CBS 436.72 / UBC 951)</name>
    <dbReference type="NCBI Taxonomy" id="1037660"/>
    <lineage>
        <taxon>Eukaryota</taxon>
        <taxon>Fungi</taxon>
        <taxon>Dikarya</taxon>
        <taxon>Basidiomycota</taxon>
        <taxon>Ustilaginomycotina</taxon>
        <taxon>Exobasidiomycetes</taxon>
        <taxon>Georgefischeriales</taxon>
        <taxon>Tilletiariaceae</taxon>
        <taxon>Tilletiaria</taxon>
    </lineage>
</organism>
<keyword evidence="3" id="KW-0999">Mitochondrion inner membrane</keyword>
<dbReference type="GO" id="GO:0097193">
    <property type="term" value="P:intrinsic apoptotic signaling pathway"/>
    <property type="evidence" value="ECO:0007669"/>
    <property type="project" value="InterPro"/>
</dbReference>
<evidence type="ECO:0000256" key="6">
    <source>
        <dbReference type="ARBA" id="ARBA00023136"/>
    </source>
</evidence>
<comment type="similarity">
    <text evidence="2">Belongs to the COA8 family.</text>
</comment>
<feature type="compositionally biased region" description="Polar residues" evidence="7">
    <location>
        <begin position="75"/>
        <end position="87"/>
    </location>
</feature>
<proteinExistence type="inferred from homology"/>
<accession>A0A066V3Y5</accession>
<evidence type="ECO:0000313" key="8">
    <source>
        <dbReference type="EMBL" id="KDN36417.1"/>
    </source>
</evidence>
<keyword evidence="5" id="KW-0496">Mitochondrion</keyword>
<protein>
    <submittedName>
        <fullName evidence="8">Uncharacterized protein</fullName>
    </submittedName>
</protein>
<dbReference type="OMA" id="YYAPLFP"/>